<evidence type="ECO:0000256" key="2">
    <source>
        <dbReference type="ARBA" id="ARBA00006745"/>
    </source>
</evidence>
<dbReference type="Gene3D" id="3.20.20.140">
    <property type="entry name" value="Metal-dependent hydrolases"/>
    <property type="match status" value="1"/>
</dbReference>
<dbReference type="InterPro" id="IPR032466">
    <property type="entry name" value="Metal_Hydrolase"/>
</dbReference>
<dbReference type="InterPro" id="IPR006680">
    <property type="entry name" value="Amidohydro-rel"/>
</dbReference>
<dbReference type="AlphaFoldDB" id="A0A088RVI5"/>
<dbReference type="InterPro" id="IPR011059">
    <property type="entry name" value="Metal-dep_hydrolase_composite"/>
</dbReference>
<dbReference type="GO" id="GO:0008270">
    <property type="term" value="F:zinc ion binding"/>
    <property type="evidence" value="ECO:0007669"/>
    <property type="project" value="UniProtKB-UniRule"/>
</dbReference>
<accession>A0A088RVI5</accession>
<dbReference type="FunFam" id="3.20.20.140:FF:000070">
    <property type="entry name" value="Guanine deaminase"/>
    <property type="match status" value="1"/>
</dbReference>
<dbReference type="KEGG" id="lpan:LPMP_290880"/>
<reference evidence="9 10" key="1">
    <citation type="journal article" date="2015" name="Sci. Rep.">
        <title>The genome of Leishmania panamensis: insights into genomics of the L. (Viannia) subgenus.</title>
        <authorList>
            <person name="Llanes A."/>
            <person name="Restrepo C.M."/>
            <person name="Vecchio G.D."/>
            <person name="Anguizola F.J."/>
            <person name="Lleonart R."/>
        </authorList>
    </citation>
    <scope>NUCLEOTIDE SEQUENCE [LARGE SCALE GENOMIC DNA]</scope>
    <source>
        <strain evidence="9 10">MHOM/PA/94/PSC-1</strain>
    </source>
</reference>
<dbReference type="VEuPathDB" id="TriTrypDB:LPAL13_290013000"/>
<proteinExistence type="inferred from homology"/>
<dbReference type="EMBL" id="CP009398">
    <property type="protein sequence ID" value="AIO00039.1"/>
    <property type="molecule type" value="Genomic_DNA"/>
</dbReference>
<dbReference type="Pfam" id="PF01979">
    <property type="entry name" value="Amidohydro_1"/>
    <property type="match status" value="1"/>
</dbReference>
<dbReference type="OrthoDB" id="194468at2759"/>
<keyword evidence="4 7" id="KW-0479">Metal-binding</keyword>
<evidence type="ECO:0000313" key="10">
    <source>
        <dbReference type="Proteomes" id="UP000063063"/>
    </source>
</evidence>
<dbReference type="EC" id="3.5.4.3" evidence="3 7"/>
<dbReference type="eggNOG" id="KOG3968">
    <property type="taxonomic scope" value="Eukaryota"/>
</dbReference>
<evidence type="ECO:0000256" key="5">
    <source>
        <dbReference type="ARBA" id="ARBA00022801"/>
    </source>
</evidence>
<evidence type="ECO:0000256" key="1">
    <source>
        <dbReference type="ARBA" id="ARBA00004984"/>
    </source>
</evidence>
<evidence type="ECO:0000259" key="8">
    <source>
        <dbReference type="Pfam" id="PF01979"/>
    </source>
</evidence>
<dbReference type="VEuPathDB" id="TriTrypDB:LPMP_290880"/>
<dbReference type="InterPro" id="IPR051607">
    <property type="entry name" value="Metallo-dep_hydrolases"/>
</dbReference>
<dbReference type="UniPathway" id="UPA00603">
    <property type="reaction ID" value="UER00660"/>
</dbReference>
<evidence type="ECO:0000313" key="9">
    <source>
        <dbReference type="EMBL" id="AIO00039.1"/>
    </source>
</evidence>
<comment type="catalytic activity">
    <reaction evidence="7">
        <text>guanine + H2O + H(+) = xanthine + NH4(+)</text>
        <dbReference type="Rhea" id="RHEA:14665"/>
        <dbReference type="ChEBI" id="CHEBI:15377"/>
        <dbReference type="ChEBI" id="CHEBI:15378"/>
        <dbReference type="ChEBI" id="CHEBI:16235"/>
        <dbReference type="ChEBI" id="CHEBI:17712"/>
        <dbReference type="ChEBI" id="CHEBI:28938"/>
        <dbReference type="EC" id="3.5.4.3"/>
    </reaction>
</comment>
<dbReference type="Proteomes" id="UP000063063">
    <property type="component" value="Chromosome 29"/>
</dbReference>
<gene>
    <name evidence="9" type="ORF">LPMP_290880</name>
</gene>
<dbReference type="PANTHER" id="PTHR11271:SF6">
    <property type="entry name" value="GUANINE DEAMINASE"/>
    <property type="match status" value="1"/>
</dbReference>
<dbReference type="SUPFAM" id="SSF51338">
    <property type="entry name" value="Composite domain of metallo-dependent hydrolases"/>
    <property type="match status" value="2"/>
</dbReference>
<protein>
    <recommendedName>
        <fullName evidence="3 7">Guanine deaminase</fullName>
        <shortName evidence="7">Guanase</shortName>
        <ecNumber evidence="3 7">3.5.4.3</ecNumber>
    </recommendedName>
    <alternativeName>
        <fullName evidence="7">Guanine aminohydrolase</fullName>
    </alternativeName>
</protein>
<dbReference type="GO" id="GO:0005829">
    <property type="term" value="C:cytosol"/>
    <property type="evidence" value="ECO:0007669"/>
    <property type="project" value="TreeGrafter"/>
</dbReference>
<sequence>MPVQAFVGTIFETSDRNTLNIIQDALVVVQDGTIEQVINPATDAAAYARAAEEASAAGHLTRLKKGQYLIPGLIDVHVHAPQWPQLGTRLDMSLEMWLQQYTFPLEARYKDLEFAEKSYSSLVSALLANGTTTAAYFASIHVEASVLLARICLEKGQRAVVGRVAMDLADQCPEYYRDASPQESVAQSETFVQQVRALKGNTDGLVLPSVVPRFIPSCTDEALRGLGELAKRYDCHVQTHCSESNWEHNYVIERYGKHDALVLDSFGLVTRRTVLAHSNYLSTEDMQLIKERGAAVGHCPLSNFYFSGAVFPLKKALSMGVHVGMGTDISGGPSASLFDACRHALTAGRALECGTDPCLSATERSQHRGARVSSVEAFFVATANGGISLDLKVGRIAPGYMFDVLVIDTTLPKSSLMVFEGIDTLEDIFQKIVYTAAPHNIVQTYVNGRLVSQH</sequence>
<feature type="domain" description="Amidohydrolase-related" evidence="8">
    <location>
        <begin position="68"/>
        <end position="451"/>
    </location>
</feature>
<dbReference type="GeneID" id="22576852"/>
<dbReference type="PANTHER" id="PTHR11271">
    <property type="entry name" value="GUANINE DEAMINASE"/>
    <property type="match status" value="1"/>
</dbReference>
<comment type="cofactor">
    <cofactor evidence="7">
        <name>Zn(2+)</name>
        <dbReference type="ChEBI" id="CHEBI:29105"/>
    </cofactor>
    <text evidence="7">Binds 1 zinc ion per subunit.</text>
</comment>
<keyword evidence="10" id="KW-1185">Reference proteome</keyword>
<dbReference type="SUPFAM" id="SSF51556">
    <property type="entry name" value="Metallo-dependent hydrolases"/>
    <property type="match status" value="1"/>
</dbReference>
<dbReference type="InterPro" id="IPR014311">
    <property type="entry name" value="Guanine_deaminase"/>
</dbReference>
<evidence type="ECO:0000256" key="3">
    <source>
        <dbReference type="ARBA" id="ARBA00012781"/>
    </source>
</evidence>
<keyword evidence="6 7" id="KW-0862">Zinc</keyword>
<keyword evidence="5 7" id="KW-0378">Hydrolase</keyword>
<name>A0A088RVI5_LEIPA</name>
<dbReference type="Gene3D" id="2.30.40.10">
    <property type="entry name" value="Urease, subunit C, domain 1"/>
    <property type="match status" value="1"/>
</dbReference>
<evidence type="ECO:0000256" key="7">
    <source>
        <dbReference type="RuleBase" id="RU366009"/>
    </source>
</evidence>
<dbReference type="GO" id="GO:0006147">
    <property type="term" value="P:guanine catabolic process"/>
    <property type="evidence" value="ECO:0007669"/>
    <property type="project" value="UniProtKB-UniRule"/>
</dbReference>
<comment type="pathway">
    <text evidence="1 7">Purine metabolism; guanine degradation; xanthine from guanine: step 1/1.</text>
</comment>
<dbReference type="RefSeq" id="XP_010700696.1">
    <property type="nucleotide sequence ID" value="XM_010702394.1"/>
</dbReference>
<evidence type="ECO:0000256" key="4">
    <source>
        <dbReference type="ARBA" id="ARBA00022723"/>
    </source>
</evidence>
<comment type="function">
    <text evidence="7">Catalyzes the hydrolytic deamination of guanine, producing xanthine and ammonia.</text>
</comment>
<dbReference type="NCBIfam" id="TIGR02967">
    <property type="entry name" value="guan_deamin"/>
    <property type="match status" value="1"/>
</dbReference>
<organism evidence="9 10">
    <name type="scientific">Leishmania panamensis</name>
    <dbReference type="NCBI Taxonomy" id="5679"/>
    <lineage>
        <taxon>Eukaryota</taxon>
        <taxon>Discoba</taxon>
        <taxon>Euglenozoa</taxon>
        <taxon>Kinetoplastea</taxon>
        <taxon>Metakinetoplastina</taxon>
        <taxon>Trypanosomatida</taxon>
        <taxon>Trypanosomatidae</taxon>
        <taxon>Leishmaniinae</taxon>
        <taxon>Leishmania</taxon>
        <taxon>Leishmania guyanensis species complex</taxon>
    </lineage>
</organism>
<comment type="similarity">
    <text evidence="2 7">Belongs to the metallo-dependent hydrolases superfamily. ATZ/TRZ family.</text>
</comment>
<evidence type="ECO:0000256" key="6">
    <source>
        <dbReference type="ARBA" id="ARBA00022833"/>
    </source>
</evidence>
<dbReference type="GO" id="GO:0008892">
    <property type="term" value="F:guanine deaminase activity"/>
    <property type="evidence" value="ECO:0007669"/>
    <property type="project" value="UniProtKB-UniRule"/>
</dbReference>